<dbReference type="InterPro" id="IPR011006">
    <property type="entry name" value="CheY-like_superfamily"/>
</dbReference>
<dbReference type="PhylomeDB" id="Q2RRS8"/>
<proteinExistence type="predicted"/>
<dbReference type="Pfam" id="PF00072">
    <property type="entry name" value="Response_reg"/>
    <property type="match status" value="1"/>
</dbReference>
<organism evidence="4 5">
    <name type="scientific">Rhodospirillum rubrum (strain ATCC 11170 / ATH 1.1.1 / DSM 467 / LMG 4362 / NCIMB 8255 / S1)</name>
    <dbReference type="NCBI Taxonomy" id="269796"/>
    <lineage>
        <taxon>Bacteria</taxon>
        <taxon>Pseudomonadati</taxon>
        <taxon>Pseudomonadota</taxon>
        <taxon>Alphaproteobacteria</taxon>
        <taxon>Rhodospirillales</taxon>
        <taxon>Rhodospirillaceae</taxon>
        <taxon>Rhodospirillum</taxon>
    </lineage>
</organism>
<dbReference type="RefSeq" id="WP_011390120.1">
    <property type="nucleotide sequence ID" value="NC_007643.1"/>
</dbReference>
<protein>
    <submittedName>
        <fullName evidence="4">Response regulator receiver domain protein (CheY)</fullName>
    </submittedName>
</protein>
<dbReference type="HOGENOM" id="CLU_1905106_0_0_5"/>
<feature type="domain" description="Response regulatory" evidence="3">
    <location>
        <begin position="12"/>
        <end position="127"/>
    </location>
</feature>
<dbReference type="Proteomes" id="UP000001929">
    <property type="component" value="Chromosome"/>
</dbReference>
<accession>Q2RRS8</accession>
<dbReference type="GO" id="GO:0000160">
    <property type="term" value="P:phosphorelay signal transduction system"/>
    <property type="evidence" value="ECO:0007669"/>
    <property type="project" value="InterPro"/>
</dbReference>
<dbReference type="KEGG" id="rru:Rru_A2367"/>
<evidence type="ECO:0000259" key="3">
    <source>
        <dbReference type="PROSITE" id="PS50110"/>
    </source>
</evidence>
<gene>
    <name evidence="4" type="ordered locus">Rru_A2367</name>
</gene>
<dbReference type="EMBL" id="CP000230">
    <property type="protein sequence ID" value="ABC23167.1"/>
    <property type="molecule type" value="Genomic_DNA"/>
</dbReference>
<evidence type="ECO:0000313" key="4">
    <source>
        <dbReference type="EMBL" id="ABC23167.1"/>
    </source>
</evidence>
<dbReference type="PANTHER" id="PTHR44591:SF3">
    <property type="entry name" value="RESPONSE REGULATORY DOMAIN-CONTAINING PROTEIN"/>
    <property type="match status" value="1"/>
</dbReference>
<feature type="modified residue" description="4-aspartylphosphate" evidence="2">
    <location>
        <position position="61"/>
    </location>
</feature>
<dbReference type="InterPro" id="IPR001789">
    <property type="entry name" value="Sig_transdc_resp-reg_receiver"/>
</dbReference>
<dbReference type="PANTHER" id="PTHR44591">
    <property type="entry name" value="STRESS RESPONSE REGULATOR PROTEIN 1"/>
    <property type="match status" value="1"/>
</dbReference>
<name>Q2RRS8_RHORT</name>
<dbReference type="Gene3D" id="3.40.50.2300">
    <property type="match status" value="1"/>
</dbReference>
<sequence>MTDTVNDQQSDLVLIVGENPITREVLSRWLSADGWMVIATDSGPKALTQAAERRPGVMLVDLDQPEAEGDETFARLRQIPAYAPRLLALLSHAPPARRQALRQVGVLGVFVKPIDLKSVSAFLGAPDGQESCR</sequence>
<reference evidence="4 5" key="1">
    <citation type="journal article" date="2011" name="Stand. Genomic Sci.">
        <title>Complete genome sequence of Rhodospirillum rubrum type strain (S1).</title>
        <authorList>
            <person name="Munk A.C."/>
            <person name="Copeland A."/>
            <person name="Lucas S."/>
            <person name="Lapidus A."/>
            <person name="Del Rio T.G."/>
            <person name="Barry K."/>
            <person name="Detter J.C."/>
            <person name="Hammon N."/>
            <person name="Israni S."/>
            <person name="Pitluck S."/>
            <person name="Brettin T."/>
            <person name="Bruce D."/>
            <person name="Han C."/>
            <person name="Tapia R."/>
            <person name="Gilna P."/>
            <person name="Schmutz J."/>
            <person name="Larimer F."/>
            <person name="Land M."/>
            <person name="Kyrpides N.C."/>
            <person name="Mavromatis K."/>
            <person name="Richardson P."/>
            <person name="Rohde M."/>
            <person name="Goker M."/>
            <person name="Klenk H.P."/>
            <person name="Zhang Y."/>
            <person name="Roberts G.P."/>
            <person name="Reslewic S."/>
            <person name="Schwartz D.C."/>
        </authorList>
    </citation>
    <scope>NUCLEOTIDE SEQUENCE [LARGE SCALE GENOMIC DNA]</scope>
    <source>
        <strain evidence="5">ATCC 11170 / ATH 1.1.1 / DSM 467 / LMG 4362 / NCIMB 8255 / S1</strain>
    </source>
</reference>
<dbReference type="eggNOG" id="COG0784">
    <property type="taxonomic scope" value="Bacteria"/>
</dbReference>
<dbReference type="EnsemblBacteria" id="ABC23167">
    <property type="protein sequence ID" value="ABC23167"/>
    <property type="gene ID" value="Rru_A2367"/>
</dbReference>
<evidence type="ECO:0000313" key="5">
    <source>
        <dbReference type="Proteomes" id="UP000001929"/>
    </source>
</evidence>
<dbReference type="AlphaFoldDB" id="Q2RRS8"/>
<evidence type="ECO:0000256" key="2">
    <source>
        <dbReference type="PROSITE-ProRule" id="PRU00169"/>
    </source>
</evidence>
<keyword evidence="1 2" id="KW-0597">Phosphoprotein</keyword>
<dbReference type="InterPro" id="IPR050595">
    <property type="entry name" value="Bact_response_regulator"/>
</dbReference>
<dbReference type="PROSITE" id="PS50110">
    <property type="entry name" value="RESPONSE_REGULATORY"/>
    <property type="match status" value="1"/>
</dbReference>
<keyword evidence="5" id="KW-1185">Reference proteome</keyword>
<evidence type="ECO:0000256" key="1">
    <source>
        <dbReference type="ARBA" id="ARBA00022553"/>
    </source>
</evidence>
<dbReference type="STRING" id="269796.Rru_A2367"/>
<dbReference type="CDD" id="cd00156">
    <property type="entry name" value="REC"/>
    <property type="match status" value="1"/>
</dbReference>
<dbReference type="SUPFAM" id="SSF52172">
    <property type="entry name" value="CheY-like"/>
    <property type="match status" value="1"/>
</dbReference>
<dbReference type="SMART" id="SM00448">
    <property type="entry name" value="REC"/>
    <property type="match status" value="1"/>
</dbReference>
<dbReference type="PATRIC" id="fig|269796.9.peg.2469"/>